<dbReference type="Proteomes" id="UP001597118">
    <property type="component" value="Unassembled WGS sequence"/>
</dbReference>
<dbReference type="InterPro" id="IPR005467">
    <property type="entry name" value="His_kinase_dom"/>
</dbReference>
<dbReference type="SMART" id="SM00388">
    <property type="entry name" value="HisKA"/>
    <property type="match status" value="1"/>
</dbReference>
<dbReference type="PRINTS" id="PR00344">
    <property type="entry name" value="BCTRLSENSOR"/>
</dbReference>
<dbReference type="PANTHER" id="PTHR43547">
    <property type="entry name" value="TWO-COMPONENT HISTIDINE KINASE"/>
    <property type="match status" value="1"/>
</dbReference>
<protein>
    <recommendedName>
        <fullName evidence="2">histidine kinase</fullName>
        <ecNumber evidence="2">2.7.13.3</ecNumber>
    </recommendedName>
</protein>
<feature type="transmembrane region" description="Helical" evidence="4">
    <location>
        <begin position="77"/>
        <end position="98"/>
    </location>
</feature>
<dbReference type="InterPro" id="IPR004358">
    <property type="entry name" value="Sig_transdc_His_kin-like_C"/>
</dbReference>
<dbReference type="GO" id="GO:0016301">
    <property type="term" value="F:kinase activity"/>
    <property type="evidence" value="ECO:0007669"/>
    <property type="project" value="UniProtKB-KW"/>
</dbReference>
<proteinExistence type="predicted"/>
<gene>
    <name evidence="6" type="ORF">ACFSAH_17165</name>
</gene>
<feature type="transmembrane region" description="Helical" evidence="4">
    <location>
        <begin position="165"/>
        <end position="184"/>
    </location>
</feature>
<keyword evidence="6" id="KW-0418">Kinase</keyword>
<dbReference type="Gene3D" id="1.10.287.130">
    <property type="match status" value="1"/>
</dbReference>
<evidence type="ECO:0000313" key="7">
    <source>
        <dbReference type="Proteomes" id="UP001597118"/>
    </source>
</evidence>
<dbReference type="PROSITE" id="PS50109">
    <property type="entry name" value="HIS_KIN"/>
    <property type="match status" value="1"/>
</dbReference>
<dbReference type="SUPFAM" id="SSF47384">
    <property type="entry name" value="Homodimeric domain of signal transducing histidine kinase"/>
    <property type="match status" value="1"/>
</dbReference>
<evidence type="ECO:0000256" key="1">
    <source>
        <dbReference type="ARBA" id="ARBA00000085"/>
    </source>
</evidence>
<dbReference type="SUPFAM" id="SSF55874">
    <property type="entry name" value="ATPase domain of HSP90 chaperone/DNA topoisomerase II/histidine kinase"/>
    <property type="match status" value="1"/>
</dbReference>
<evidence type="ECO:0000313" key="6">
    <source>
        <dbReference type="EMBL" id="MFD1631608.1"/>
    </source>
</evidence>
<keyword evidence="4" id="KW-1133">Transmembrane helix</keyword>
<feature type="transmembrane region" description="Helical" evidence="4">
    <location>
        <begin position="52"/>
        <end position="70"/>
    </location>
</feature>
<dbReference type="InterPro" id="IPR003661">
    <property type="entry name" value="HisK_dim/P_dom"/>
</dbReference>
<reference evidence="7" key="1">
    <citation type="journal article" date="2019" name="Int. J. Syst. Evol. Microbiol.">
        <title>The Global Catalogue of Microorganisms (GCM) 10K type strain sequencing project: providing services to taxonomists for standard genome sequencing and annotation.</title>
        <authorList>
            <consortium name="The Broad Institute Genomics Platform"/>
            <consortium name="The Broad Institute Genome Sequencing Center for Infectious Disease"/>
            <person name="Wu L."/>
            <person name="Ma J."/>
        </authorList>
    </citation>
    <scope>NUCLEOTIDE SEQUENCE [LARGE SCALE GENOMIC DNA]</scope>
    <source>
        <strain evidence="7">CCUG 53762</strain>
    </source>
</reference>
<dbReference type="PANTHER" id="PTHR43547:SF2">
    <property type="entry name" value="HYBRID SIGNAL TRANSDUCTION HISTIDINE KINASE C"/>
    <property type="match status" value="1"/>
</dbReference>
<evidence type="ECO:0000256" key="2">
    <source>
        <dbReference type="ARBA" id="ARBA00012438"/>
    </source>
</evidence>
<comment type="catalytic activity">
    <reaction evidence="1">
        <text>ATP + protein L-histidine = ADP + protein N-phospho-L-histidine.</text>
        <dbReference type="EC" id="2.7.13.3"/>
    </reaction>
</comment>
<comment type="caution">
    <text evidence="6">The sequence shown here is derived from an EMBL/GenBank/DDBJ whole genome shotgun (WGS) entry which is preliminary data.</text>
</comment>
<dbReference type="InterPro" id="IPR036890">
    <property type="entry name" value="HATPase_C_sf"/>
</dbReference>
<keyword evidence="7" id="KW-1185">Reference proteome</keyword>
<dbReference type="InterPro" id="IPR036097">
    <property type="entry name" value="HisK_dim/P_sf"/>
</dbReference>
<feature type="transmembrane region" description="Helical" evidence="4">
    <location>
        <begin position="126"/>
        <end position="145"/>
    </location>
</feature>
<evidence type="ECO:0000256" key="3">
    <source>
        <dbReference type="ARBA" id="ARBA00022553"/>
    </source>
</evidence>
<keyword evidence="3" id="KW-0597">Phosphoprotein</keyword>
<keyword evidence="6" id="KW-0808">Transferase</keyword>
<evidence type="ECO:0000259" key="5">
    <source>
        <dbReference type="PROSITE" id="PS50109"/>
    </source>
</evidence>
<keyword evidence="4" id="KW-0812">Transmembrane</keyword>
<dbReference type="SMART" id="SM00387">
    <property type="entry name" value="HATPase_c"/>
    <property type="match status" value="1"/>
</dbReference>
<organism evidence="6 7">
    <name type="scientific">Pseudopedobacter beijingensis</name>
    <dbReference type="NCBI Taxonomy" id="1207056"/>
    <lineage>
        <taxon>Bacteria</taxon>
        <taxon>Pseudomonadati</taxon>
        <taxon>Bacteroidota</taxon>
        <taxon>Sphingobacteriia</taxon>
        <taxon>Sphingobacteriales</taxon>
        <taxon>Sphingobacteriaceae</taxon>
        <taxon>Pseudopedobacter</taxon>
    </lineage>
</organism>
<dbReference type="EC" id="2.7.13.3" evidence="2"/>
<keyword evidence="4" id="KW-0472">Membrane</keyword>
<dbReference type="Pfam" id="PF00512">
    <property type="entry name" value="HisKA"/>
    <property type="match status" value="1"/>
</dbReference>
<evidence type="ECO:0000256" key="4">
    <source>
        <dbReference type="SAM" id="Phobius"/>
    </source>
</evidence>
<dbReference type="EMBL" id="JBHUDG010000049">
    <property type="protein sequence ID" value="MFD1631608.1"/>
    <property type="molecule type" value="Genomic_DNA"/>
</dbReference>
<dbReference type="InterPro" id="IPR003594">
    <property type="entry name" value="HATPase_dom"/>
</dbReference>
<feature type="transmembrane region" description="Helical" evidence="4">
    <location>
        <begin position="26"/>
        <end position="46"/>
    </location>
</feature>
<dbReference type="CDD" id="cd00082">
    <property type="entry name" value="HisKA"/>
    <property type="match status" value="1"/>
</dbReference>
<feature type="domain" description="Histidine kinase" evidence="5">
    <location>
        <begin position="214"/>
        <end position="428"/>
    </location>
</feature>
<dbReference type="RefSeq" id="WP_379663976.1">
    <property type="nucleotide sequence ID" value="NZ_JBHUDG010000049.1"/>
</dbReference>
<feature type="transmembrane region" description="Helical" evidence="4">
    <location>
        <begin position="104"/>
        <end position="121"/>
    </location>
</feature>
<dbReference type="Pfam" id="PF02518">
    <property type="entry name" value="HATPase_c"/>
    <property type="match status" value="1"/>
</dbReference>
<accession>A0ABW4IHR8</accession>
<name>A0ABW4IHR8_9SPHI</name>
<sequence>MERSKFNVFWNNIIGDKSDFELNTRVLHYVCVVGMIALLINIPLNYYIGFPFLTYALVVVLMGVFICYYLSRFLGKYDVSVVIFEITTTILVVLHFFFSSGINGAGLLYFLLAFFLTIVIAPRKQYLFWLMVNLILVITVLFIEYKYPYLIASQYKRKEERFYDLFIAYFITLILLLLLIGEIWKNYLREKNAYETRTRELAKLNEEKNKLFSIVAHDLRSPLASIQSYLESLSSISFSEEERNKINQSLLENTVAANEMMDNLLTWVKSQLDGLKPDLVRFALLENLKITLDVSATFAERKGINLSIAIDNSVTVTADKEILKVVIRNLVNNAIKFTNPGGYVDVKAINENGQCIISVTDSGVGISENDQKDMFSHRLKSKLGTKSEKGTALGLIICRDYTLLQKGKISLESKEGRGTTFYLTFPAW</sequence>
<dbReference type="Gene3D" id="3.30.565.10">
    <property type="entry name" value="Histidine kinase-like ATPase, C-terminal domain"/>
    <property type="match status" value="1"/>
</dbReference>